<dbReference type="FunFam" id="3.30.70.330:FF:001669">
    <property type="match status" value="1"/>
</dbReference>
<dbReference type="PROSITE" id="PS50102">
    <property type="entry name" value="RRM"/>
    <property type="match status" value="2"/>
</dbReference>
<dbReference type="PANTHER" id="PTHR48025">
    <property type="entry name" value="OS02G0815200 PROTEIN"/>
    <property type="match status" value="1"/>
</dbReference>
<feature type="transmembrane region" description="Helical" evidence="3">
    <location>
        <begin position="5"/>
        <end position="25"/>
    </location>
</feature>
<gene>
    <name evidence="5" type="ORF">L5515_010840</name>
</gene>
<dbReference type="PANTHER" id="PTHR48025:SF1">
    <property type="entry name" value="RRM DOMAIN-CONTAINING PROTEIN"/>
    <property type="match status" value="1"/>
</dbReference>
<accession>A0AAE9ET74</accession>
<dbReference type="SUPFAM" id="SSF54928">
    <property type="entry name" value="RNA-binding domain, RBD"/>
    <property type="match status" value="1"/>
</dbReference>
<evidence type="ECO:0000259" key="4">
    <source>
        <dbReference type="PROSITE" id="PS50102"/>
    </source>
</evidence>
<evidence type="ECO:0000256" key="1">
    <source>
        <dbReference type="ARBA" id="ARBA00022884"/>
    </source>
</evidence>
<reference evidence="5 6" key="1">
    <citation type="submission" date="2022-04" db="EMBL/GenBank/DDBJ databases">
        <title>Chromosome-level reference genomes for two strains of Caenorhabditis briggsae: an improved platform for comparative genomics.</title>
        <authorList>
            <person name="Stevens L."/>
            <person name="Andersen E."/>
        </authorList>
    </citation>
    <scope>NUCLEOTIDE SEQUENCE [LARGE SCALE GENOMIC DNA]</scope>
    <source>
        <strain evidence="5">VX34</strain>
        <tissue evidence="5">Whole-organism</tissue>
    </source>
</reference>
<name>A0AAE9ET74_CAEBR</name>
<keyword evidence="3" id="KW-1133">Transmembrane helix</keyword>
<dbReference type="Gene3D" id="3.30.70.330">
    <property type="match status" value="2"/>
</dbReference>
<evidence type="ECO:0000313" key="5">
    <source>
        <dbReference type="EMBL" id="UMM27622.1"/>
    </source>
</evidence>
<dbReference type="GO" id="GO:0003723">
    <property type="term" value="F:RNA binding"/>
    <property type="evidence" value="ECO:0007669"/>
    <property type="project" value="UniProtKB-UniRule"/>
</dbReference>
<evidence type="ECO:0000313" key="6">
    <source>
        <dbReference type="Proteomes" id="UP000829354"/>
    </source>
</evidence>
<evidence type="ECO:0000256" key="3">
    <source>
        <dbReference type="SAM" id="Phobius"/>
    </source>
</evidence>
<dbReference type="InterPro" id="IPR050502">
    <property type="entry name" value="Euk_RNA-bind_prot"/>
</dbReference>
<sequence length="332" mass="37131">MSSGIYPFFGITIVSMGSFVGAGPLPFPSSFFFYIFHLFSHFFKTLLVRCPSPSSAKLSRNPLPFKSFKSHLTQIFQNMDNFCDRLYVGGFSTNLSSDQIRNLITSSAVPFEVTIEIVENGSRRHRGFAFVQCRNPAEANVLMSKFASLFTKVNYAKREPKPAENVMSNISNVFVRGISRDMTDTELYQAFGGAAEGVVQCHVADGYGFVLFDTRANAQKKITEMDRKILNGKSISVSWARPDTMGRKRKRTENEVPSLPSPSTIPALDYSAFLKRPVVPSQLFQMPATSTAPPAVLQPSLFPLLNPNYPFLFPQNPMLGQPDFSQYLNMFM</sequence>
<organism evidence="5 6">
    <name type="scientific">Caenorhabditis briggsae</name>
    <dbReference type="NCBI Taxonomy" id="6238"/>
    <lineage>
        <taxon>Eukaryota</taxon>
        <taxon>Metazoa</taxon>
        <taxon>Ecdysozoa</taxon>
        <taxon>Nematoda</taxon>
        <taxon>Chromadorea</taxon>
        <taxon>Rhabditida</taxon>
        <taxon>Rhabditina</taxon>
        <taxon>Rhabditomorpha</taxon>
        <taxon>Rhabditoidea</taxon>
        <taxon>Rhabditidae</taxon>
        <taxon>Peloderinae</taxon>
        <taxon>Caenorhabditis</taxon>
    </lineage>
</organism>
<dbReference type="Proteomes" id="UP000829354">
    <property type="component" value="Chromosome IV"/>
</dbReference>
<keyword evidence="1 2" id="KW-0694">RNA-binding</keyword>
<feature type="domain" description="RRM" evidence="4">
    <location>
        <begin position="171"/>
        <end position="242"/>
    </location>
</feature>
<keyword evidence="3" id="KW-0812">Transmembrane</keyword>
<dbReference type="EMBL" id="CP092623">
    <property type="protein sequence ID" value="UMM27622.1"/>
    <property type="molecule type" value="Genomic_DNA"/>
</dbReference>
<evidence type="ECO:0000256" key="2">
    <source>
        <dbReference type="PROSITE-ProRule" id="PRU00176"/>
    </source>
</evidence>
<dbReference type="InterPro" id="IPR012677">
    <property type="entry name" value="Nucleotide-bd_a/b_plait_sf"/>
</dbReference>
<dbReference type="AlphaFoldDB" id="A0AAE9ET74"/>
<feature type="domain" description="RRM" evidence="4">
    <location>
        <begin position="84"/>
        <end position="158"/>
    </location>
</feature>
<keyword evidence="6" id="KW-1185">Reference proteome</keyword>
<dbReference type="InterPro" id="IPR035979">
    <property type="entry name" value="RBD_domain_sf"/>
</dbReference>
<proteinExistence type="predicted"/>
<dbReference type="SMART" id="SM00360">
    <property type="entry name" value="RRM"/>
    <property type="match status" value="2"/>
</dbReference>
<dbReference type="Pfam" id="PF00076">
    <property type="entry name" value="RRM_1"/>
    <property type="match status" value="1"/>
</dbReference>
<keyword evidence="3" id="KW-0472">Membrane</keyword>
<protein>
    <recommendedName>
        <fullName evidence="4">RRM domain-containing protein</fullName>
    </recommendedName>
</protein>
<dbReference type="CDD" id="cd00590">
    <property type="entry name" value="RRM_SF"/>
    <property type="match status" value="2"/>
</dbReference>
<dbReference type="InterPro" id="IPR000504">
    <property type="entry name" value="RRM_dom"/>
</dbReference>
<dbReference type="FunFam" id="3.30.70.330:FF:001676">
    <property type="match status" value="1"/>
</dbReference>